<accession>A0A6G4X910</accession>
<comment type="caution">
    <text evidence="7">The sequence shown here is derived from an EMBL/GenBank/DDBJ whole genome shotgun (WGS) entry which is preliminary data.</text>
</comment>
<dbReference type="PANTHER" id="PTHR43775:SF51">
    <property type="entry name" value="INACTIVE PHENOLPHTHIOCEROL SYNTHESIS POLYKETIDE SYNTHASE TYPE I PKS1-RELATED"/>
    <property type="match status" value="1"/>
</dbReference>
<feature type="domain" description="PKS/mFAS DH" evidence="6">
    <location>
        <begin position="313"/>
        <end position="467"/>
    </location>
</feature>
<dbReference type="InterPro" id="IPR049900">
    <property type="entry name" value="PKS_mFAS_DH"/>
</dbReference>
<evidence type="ECO:0000256" key="5">
    <source>
        <dbReference type="PROSITE-ProRule" id="PRU01363"/>
    </source>
</evidence>
<dbReference type="InterPro" id="IPR050091">
    <property type="entry name" value="PKS_NRPS_Biosynth_Enz"/>
</dbReference>
<dbReference type="Gene3D" id="3.10.129.110">
    <property type="entry name" value="Polyketide synthase dehydratase"/>
    <property type="match status" value="1"/>
</dbReference>
<dbReference type="InterPro" id="IPR049552">
    <property type="entry name" value="PKS_DH_N"/>
</dbReference>
<feature type="region of interest" description="N-terminal hotdog fold" evidence="5">
    <location>
        <begin position="313"/>
        <end position="435"/>
    </location>
</feature>
<dbReference type="PROSITE" id="PS52019">
    <property type="entry name" value="PKS_MFAS_DH"/>
    <property type="match status" value="1"/>
</dbReference>
<comment type="pathway">
    <text evidence="1">Antibiotic biosynthesis.</text>
</comment>
<evidence type="ECO:0000256" key="1">
    <source>
        <dbReference type="ARBA" id="ARBA00004792"/>
    </source>
</evidence>
<evidence type="ECO:0000256" key="2">
    <source>
        <dbReference type="ARBA" id="ARBA00022679"/>
    </source>
</evidence>
<proteinExistence type="predicted"/>
<dbReference type="GO" id="GO:0006633">
    <property type="term" value="P:fatty acid biosynthetic process"/>
    <property type="evidence" value="ECO:0007669"/>
    <property type="project" value="TreeGrafter"/>
</dbReference>
<dbReference type="Gene3D" id="3.40.366.10">
    <property type="entry name" value="Malonyl-Coenzyme A Acyl Carrier Protein, domain 2"/>
    <property type="match status" value="1"/>
</dbReference>
<evidence type="ECO:0000313" key="7">
    <source>
        <dbReference type="EMBL" id="NGO73868.1"/>
    </source>
</evidence>
<sequence>WGEGDAEALDRTVFAQAGLFAVEVALFRLWESWGIRPDFVAGHSIGEVAAAYVAGVLSLEDAGVLVSARGRLMQGLPVGGAMVAVEAPEEEVAPHLSDGVSIAAVNGPSAVVVSGREDAVLAVAEVFAGRGCRTRRLRTSHAFHSPLMEPMLEEFRRVAEGLSYAAPRIPVVSNLTGEVVAEFSAEYWVRHVREAVRFADGVRTLEDLGVSRFVELGPDGVLAGMAQQSLAAPESAVVVPVLRKDRPEPVALMTALGRAYASGQDVDWEALYEGSGAARVALPTYAFQHEHYWLDVPAAVGDVTSVGLDKAEHPLLGAAIVLADSGGVVLTGRLSATSPGWLADHQVGGTAVFPGTGYVELAIQAGDQVGCGRIEELTLQAPLVLSAEESVQVQVVVGPADETGGRSLNVYARGAGPQDWTCHATGVLTPGARNTAGAFDLAQWPPAGAEPVELDGFYEEMAGAGLG</sequence>
<feature type="non-terminal residue" evidence="7">
    <location>
        <position position="1"/>
    </location>
</feature>
<keyword evidence="8" id="KW-1185">Reference proteome</keyword>
<keyword evidence="2 7" id="KW-0808">Transferase</keyword>
<evidence type="ECO:0000256" key="3">
    <source>
        <dbReference type="ARBA" id="ARBA00023268"/>
    </source>
</evidence>
<dbReference type="InterPro" id="IPR020807">
    <property type="entry name" value="PKS_DH"/>
</dbReference>
<keyword evidence="4 7" id="KW-0012">Acyltransferase</keyword>
<evidence type="ECO:0000313" key="8">
    <source>
        <dbReference type="Proteomes" id="UP000477722"/>
    </source>
</evidence>
<dbReference type="PANTHER" id="PTHR43775">
    <property type="entry name" value="FATTY ACID SYNTHASE"/>
    <property type="match status" value="1"/>
</dbReference>
<comment type="caution">
    <text evidence="5">Lacks conserved residue(s) required for the propagation of feature annotation.</text>
</comment>
<name>A0A6G4X910_9ACTN</name>
<reference evidence="7 8" key="1">
    <citation type="submission" date="2020-02" db="EMBL/GenBank/DDBJ databases">
        <title>Whole-genome analyses of novel actinobacteria.</title>
        <authorList>
            <person name="Sahin N."/>
            <person name="Tatar D."/>
        </authorList>
    </citation>
    <scope>NUCLEOTIDE SEQUENCE [LARGE SCALE GENOMIC DNA]</scope>
    <source>
        <strain evidence="7 8">SB3404</strain>
    </source>
</reference>
<evidence type="ECO:0000256" key="4">
    <source>
        <dbReference type="ARBA" id="ARBA00023315"/>
    </source>
</evidence>
<dbReference type="GO" id="GO:0004312">
    <property type="term" value="F:fatty acid synthase activity"/>
    <property type="evidence" value="ECO:0007669"/>
    <property type="project" value="TreeGrafter"/>
</dbReference>
<dbReference type="InterPro" id="IPR016036">
    <property type="entry name" value="Malonyl_transacylase_ACP-bd"/>
</dbReference>
<dbReference type="SMART" id="SM00827">
    <property type="entry name" value="PKS_AT"/>
    <property type="match status" value="1"/>
</dbReference>
<dbReference type="Proteomes" id="UP000477722">
    <property type="component" value="Unassembled WGS sequence"/>
</dbReference>
<dbReference type="InterPro" id="IPR001227">
    <property type="entry name" value="Ac_transferase_dom_sf"/>
</dbReference>
<dbReference type="EMBL" id="JAAKZZ010000951">
    <property type="protein sequence ID" value="NGO73868.1"/>
    <property type="molecule type" value="Genomic_DNA"/>
</dbReference>
<dbReference type="Pfam" id="PF21089">
    <property type="entry name" value="PKS_DH_N"/>
    <property type="match status" value="1"/>
</dbReference>
<dbReference type="Gene3D" id="3.30.70.3290">
    <property type="match status" value="1"/>
</dbReference>
<dbReference type="SUPFAM" id="SSF55048">
    <property type="entry name" value="Probable ACP-binding domain of malonyl-CoA ACP transacylase"/>
    <property type="match status" value="1"/>
</dbReference>
<evidence type="ECO:0000259" key="6">
    <source>
        <dbReference type="PROSITE" id="PS52019"/>
    </source>
</evidence>
<gene>
    <name evidence="7" type="ORF">G5C65_37250</name>
</gene>
<feature type="region of interest" description="C-terminal hotdog fold" evidence="5">
    <location>
        <begin position="449"/>
        <end position="467"/>
    </location>
</feature>
<dbReference type="InterPro" id="IPR042104">
    <property type="entry name" value="PKS_dehydratase_sf"/>
</dbReference>
<dbReference type="InterPro" id="IPR014043">
    <property type="entry name" value="Acyl_transferase_dom"/>
</dbReference>
<dbReference type="SUPFAM" id="SSF52151">
    <property type="entry name" value="FabD/lysophospholipase-like"/>
    <property type="match status" value="1"/>
</dbReference>
<keyword evidence="3" id="KW-0511">Multifunctional enzyme</keyword>
<protein>
    <submittedName>
        <fullName evidence="7">Acyltransferase domain-containing protein</fullName>
    </submittedName>
</protein>
<dbReference type="InterPro" id="IPR016035">
    <property type="entry name" value="Acyl_Trfase/lysoPLipase"/>
</dbReference>
<feature type="non-terminal residue" evidence="7">
    <location>
        <position position="467"/>
    </location>
</feature>
<dbReference type="AlphaFoldDB" id="A0A6G4X910"/>
<organism evidence="7 8">
    <name type="scientific">Streptomyces boncukensis</name>
    <dbReference type="NCBI Taxonomy" id="2711219"/>
    <lineage>
        <taxon>Bacteria</taxon>
        <taxon>Bacillati</taxon>
        <taxon>Actinomycetota</taxon>
        <taxon>Actinomycetes</taxon>
        <taxon>Kitasatosporales</taxon>
        <taxon>Streptomycetaceae</taxon>
        <taxon>Streptomyces</taxon>
    </lineage>
</organism>
<dbReference type="SMART" id="SM00826">
    <property type="entry name" value="PKS_DH"/>
    <property type="match status" value="1"/>
</dbReference>
<dbReference type="Pfam" id="PF00698">
    <property type="entry name" value="Acyl_transf_1"/>
    <property type="match status" value="1"/>
</dbReference>